<feature type="signal peptide" evidence="3">
    <location>
        <begin position="1"/>
        <end position="21"/>
    </location>
</feature>
<dbReference type="Pfam" id="PF00059">
    <property type="entry name" value="Lectin_C"/>
    <property type="match status" value="1"/>
</dbReference>
<dbReference type="EMBL" id="JAWZYT010000569">
    <property type="protein sequence ID" value="KAK4321633.1"/>
    <property type="molecule type" value="Genomic_DNA"/>
</dbReference>
<accession>A0AAE1UEN8</accession>
<dbReference type="PROSITE" id="PS50041">
    <property type="entry name" value="C_TYPE_LECTIN_2"/>
    <property type="match status" value="1"/>
</dbReference>
<dbReference type="InterPro" id="IPR016187">
    <property type="entry name" value="CTDL_fold"/>
</dbReference>
<feature type="coiled-coil region" evidence="1">
    <location>
        <begin position="56"/>
        <end position="148"/>
    </location>
</feature>
<comment type="caution">
    <text evidence="5">The sequence shown here is derived from an EMBL/GenBank/DDBJ whole genome shotgun (WGS) entry which is preliminary data.</text>
</comment>
<dbReference type="InterPro" id="IPR001304">
    <property type="entry name" value="C-type_lectin-like"/>
</dbReference>
<keyword evidence="1" id="KW-0175">Coiled coil</keyword>
<dbReference type="SMART" id="SM00034">
    <property type="entry name" value="CLECT"/>
    <property type="match status" value="1"/>
</dbReference>
<name>A0AAE1UEN8_9EUCA</name>
<protein>
    <recommendedName>
        <fullName evidence="4">C-type lectin domain-containing protein</fullName>
    </recommendedName>
</protein>
<dbReference type="Proteomes" id="UP001292094">
    <property type="component" value="Unassembled WGS sequence"/>
</dbReference>
<sequence length="734" mass="80938">MNRHWCGVGTLLPLVLLLVAAKDAPDVISDPLSGLFVRQEATLRKLDGLIAKVSKVDNLEAKLDHMSSLLQGLTDRNIILEARLASIETKNEAGVVALQESLETKLIETEDRVEAQMDEVVVTMDRHSDQLENRMEQLETRVILDETNNTEAVLAGPCECMTNLSEVMRTLLDDHYQNLSLAGEAGVEEVRVHLTEVVREVVNGSWLCQGPDLEDVITSHLEEMLAPTANATQHLVAAVINRIRVSNLAMDKRLAALLHTSSLRQRVLRDTLLTAMATLHVQVRTQAQNMYRKVEGRVNGMEASLAAAVKVHTKDLASQVLEAANQTLANLSSKLTLSLHDIHNTTVSLHNLTNQYQSSPGLYNVQHHQSDTQDNQDSQDHLITQDNQNTQDNQVSHDNEDDWDNQDSSLHNNSTTDEITLHHHNISDIPPRPPAVLAHPHTLDKAVRTLQGVVEDKLGEVEDQMAGLRIYLSTSLHMHASQMEEKVSAMESGMSEIVRQTLIKSSRTNDKLRRSFLGYLDAAVTSVSSAAVASAQATAIQLAEVLRDTNAAITVRLDKLEETVRTSGSVCPVPYQSVSGFCVAAVPTPLPWEDAREHCRQAGGDLATFPVLALPLHTIMLLVAHSNYWIGGQWTDGEWKWVTGDKVDEVGEEEGECLSVRGVTGESPIPSPCHILLPALCQHSPPLAFPPQSPSSSPLPNIHLNTYSNEVDQRTHSLVSNEYHYVPRTELNEV</sequence>
<keyword evidence="6" id="KW-1185">Reference proteome</keyword>
<feature type="compositionally biased region" description="Low complexity" evidence="2">
    <location>
        <begin position="384"/>
        <end position="394"/>
    </location>
</feature>
<feature type="region of interest" description="Disordered" evidence="2">
    <location>
        <begin position="358"/>
        <end position="414"/>
    </location>
</feature>
<feature type="domain" description="C-type lectin" evidence="4">
    <location>
        <begin position="578"/>
        <end position="682"/>
    </location>
</feature>
<organism evidence="5 6">
    <name type="scientific">Petrolisthes manimaculis</name>
    <dbReference type="NCBI Taxonomy" id="1843537"/>
    <lineage>
        <taxon>Eukaryota</taxon>
        <taxon>Metazoa</taxon>
        <taxon>Ecdysozoa</taxon>
        <taxon>Arthropoda</taxon>
        <taxon>Crustacea</taxon>
        <taxon>Multicrustacea</taxon>
        <taxon>Malacostraca</taxon>
        <taxon>Eumalacostraca</taxon>
        <taxon>Eucarida</taxon>
        <taxon>Decapoda</taxon>
        <taxon>Pleocyemata</taxon>
        <taxon>Anomura</taxon>
        <taxon>Galatheoidea</taxon>
        <taxon>Porcellanidae</taxon>
        <taxon>Petrolisthes</taxon>
    </lineage>
</organism>
<dbReference type="InterPro" id="IPR016186">
    <property type="entry name" value="C-type_lectin-like/link_sf"/>
</dbReference>
<gene>
    <name evidence="5" type="ORF">Pmani_007580</name>
</gene>
<dbReference type="CDD" id="cd00037">
    <property type="entry name" value="CLECT"/>
    <property type="match status" value="1"/>
</dbReference>
<evidence type="ECO:0000259" key="4">
    <source>
        <dbReference type="PROSITE" id="PS50041"/>
    </source>
</evidence>
<evidence type="ECO:0000256" key="3">
    <source>
        <dbReference type="SAM" id="SignalP"/>
    </source>
</evidence>
<keyword evidence="3" id="KW-0732">Signal</keyword>
<reference evidence="5" key="1">
    <citation type="submission" date="2023-11" db="EMBL/GenBank/DDBJ databases">
        <title>Genome assemblies of two species of porcelain crab, Petrolisthes cinctipes and Petrolisthes manimaculis (Anomura: Porcellanidae).</title>
        <authorList>
            <person name="Angst P."/>
        </authorList>
    </citation>
    <scope>NUCLEOTIDE SEQUENCE</scope>
    <source>
        <strain evidence="5">PB745_02</strain>
        <tissue evidence="5">Gill</tissue>
    </source>
</reference>
<dbReference type="SUPFAM" id="SSF56436">
    <property type="entry name" value="C-type lectin-like"/>
    <property type="match status" value="1"/>
</dbReference>
<evidence type="ECO:0000256" key="1">
    <source>
        <dbReference type="SAM" id="Coils"/>
    </source>
</evidence>
<evidence type="ECO:0000313" key="5">
    <source>
        <dbReference type="EMBL" id="KAK4321633.1"/>
    </source>
</evidence>
<feature type="chain" id="PRO_5042228142" description="C-type lectin domain-containing protein" evidence="3">
    <location>
        <begin position="22"/>
        <end position="734"/>
    </location>
</feature>
<dbReference type="AlphaFoldDB" id="A0AAE1UEN8"/>
<proteinExistence type="predicted"/>
<evidence type="ECO:0000256" key="2">
    <source>
        <dbReference type="SAM" id="MobiDB-lite"/>
    </source>
</evidence>
<dbReference type="Gene3D" id="3.10.100.10">
    <property type="entry name" value="Mannose-Binding Protein A, subunit A"/>
    <property type="match status" value="1"/>
</dbReference>
<evidence type="ECO:0000313" key="6">
    <source>
        <dbReference type="Proteomes" id="UP001292094"/>
    </source>
</evidence>